<dbReference type="AlphaFoldDB" id="A0A2P6TU58"/>
<sequence length="112" mass="11541">MRDHPVAAQPMPGAPPVRSPAAHIDSCGPLKELLDRHHAAPAYNTARLAGAPASDPMQFTCSLTVPPLKKPGSEEVLLPEATYTASGRGAKDAEQAAARQAIVAAEKAGLAI</sequence>
<dbReference type="EMBL" id="LHPG02000006">
    <property type="protein sequence ID" value="PRW57600.1"/>
    <property type="molecule type" value="Genomic_DNA"/>
</dbReference>
<reference evidence="4 5" key="1">
    <citation type="journal article" date="2018" name="Plant J.">
        <title>Genome sequences of Chlorella sorokiniana UTEX 1602 and Micractinium conductrix SAG 241.80: implications to maltose excretion by a green alga.</title>
        <authorList>
            <person name="Arriola M.B."/>
            <person name="Velmurugan N."/>
            <person name="Zhang Y."/>
            <person name="Plunkett M.H."/>
            <person name="Hondzo H."/>
            <person name="Barney B.M."/>
        </authorList>
    </citation>
    <scope>NUCLEOTIDE SEQUENCE [LARGE SCALE GENOMIC DNA]</scope>
    <source>
        <strain evidence="5">UTEX 1602</strain>
    </source>
</reference>
<proteinExistence type="predicted"/>
<evidence type="ECO:0000313" key="5">
    <source>
        <dbReference type="Proteomes" id="UP000239899"/>
    </source>
</evidence>
<evidence type="ECO:0000256" key="1">
    <source>
        <dbReference type="PROSITE-ProRule" id="PRU00266"/>
    </source>
</evidence>
<evidence type="ECO:0000259" key="3">
    <source>
        <dbReference type="PROSITE" id="PS50137"/>
    </source>
</evidence>
<accession>A0A2P6TU58</accession>
<comment type="caution">
    <text evidence="4">The sequence shown here is derived from an EMBL/GenBank/DDBJ whole genome shotgun (WGS) entry which is preliminary data.</text>
</comment>
<organism evidence="4 5">
    <name type="scientific">Chlorella sorokiniana</name>
    <name type="common">Freshwater green alga</name>
    <dbReference type="NCBI Taxonomy" id="3076"/>
    <lineage>
        <taxon>Eukaryota</taxon>
        <taxon>Viridiplantae</taxon>
        <taxon>Chlorophyta</taxon>
        <taxon>core chlorophytes</taxon>
        <taxon>Trebouxiophyceae</taxon>
        <taxon>Chlorellales</taxon>
        <taxon>Chlorellaceae</taxon>
        <taxon>Chlorella clade</taxon>
        <taxon>Chlorella</taxon>
    </lineage>
</organism>
<feature type="region of interest" description="Disordered" evidence="2">
    <location>
        <begin position="1"/>
        <end position="22"/>
    </location>
</feature>
<evidence type="ECO:0000256" key="2">
    <source>
        <dbReference type="SAM" id="MobiDB-lite"/>
    </source>
</evidence>
<dbReference type="InterPro" id="IPR014720">
    <property type="entry name" value="dsRBD_dom"/>
</dbReference>
<feature type="domain" description="DRBM" evidence="3">
    <location>
        <begin position="25"/>
        <end position="107"/>
    </location>
</feature>
<keyword evidence="1" id="KW-0694">RNA-binding</keyword>
<dbReference type="OrthoDB" id="507386at2759"/>
<gene>
    <name evidence="4" type="ORF">C2E21_3363</name>
</gene>
<dbReference type="SUPFAM" id="SSF54768">
    <property type="entry name" value="dsRNA-binding domain-like"/>
    <property type="match status" value="1"/>
</dbReference>
<dbReference type="Gene3D" id="3.30.160.20">
    <property type="match status" value="1"/>
</dbReference>
<name>A0A2P6TU58_CHLSO</name>
<dbReference type="Proteomes" id="UP000239899">
    <property type="component" value="Unassembled WGS sequence"/>
</dbReference>
<keyword evidence="5" id="KW-1185">Reference proteome</keyword>
<dbReference type="PROSITE" id="PS50137">
    <property type="entry name" value="DS_RBD"/>
    <property type="match status" value="1"/>
</dbReference>
<dbReference type="GO" id="GO:0003723">
    <property type="term" value="F:RNA binding"/>
    <property type="evidence" value="ECO:0007669"/>
    <property type="project" value="UniProtKB-UniRule"/>
</dbReference>
<protein>
    <recommendedName>
        <fullName evidence="3">DRBM domain-containing protein</fullName>
    </recommendedName>
</protein>
<evidence type="ECO:0000313" key="4">
    <source>
        <dbReference type="EMBL" id="PRW57600.1"/>
    </source>
</evidence>